<sequence>MAQVCRVPEHPGLHSQAKDQTMKIFMIAWVVNMIFMCIPNSWMATTPGPIVKGDVVKALIGVIYLAVNSLAAFQALRLFLRWLVL</sequence>
<keyword evidence="1" id="KW-1133">Transmembrane helix</keyword>
<dbReference type="KEGG" id="vg:5076616"/>
<evidence type="ECO:0000313" key="2">
    <source>
        <dbReference type="EMBL" id="AAX84900.1"/>
    </source>
</evidence>
<dbReference type="Proteomes" id="UP000001305">
    <property type="component" value="Segment"/>
</dbReference>
<dbReference type="GeneID" id="5076616"/>
<feature type="transmembrane region" description="Helical" evidence="1">
    <location>
        <begin position="24"/>
        <end position="43"/>
    </location>
</feature>
<proteinExistence type="predicted"/>
<keyword evidence="1" id="KW-0812">Transmembrane</keyword>
<organism evidence="2 3">
    <name type="scientific">Xanthomonas phage Xp15</name>
    <dbReference type="NCBI Taxonomy" id="322855"/>
    <lineage>
        <taxon>Viruses</taxon>
        <taxon>Duplodnaviria</taxon>
        <taxon>Heunggongvirae</taxon>
        <taxon>Uroviricota</taxon>
        <taxon>Caudoviricetes</taxon>
        <taxon>Alachuavirus</taxon>
        <taxon>Alachuavirus Xp15</taxon>
    </lineage>
</organism>
<feature type="transmembrane region" description="Helical" evidence="1">
    <location>
        <begin position="55"/>
        <end position="80"/>
    </location>
</feature>
<dbReference type="RefSeq" id="YP_239332.1">
    <property type="nucleotide sequence ID" value="NC_007024.1"/>
</dbReference>
<evidence type="ECO:0000256" key="1">
    <source>
        <dbReference type="SAM" id="Phobius"/>
    </source>
</evidence>
<name>Q52PQ8_9CAUD</name>
<dbReference type="EMBL" id="AY986977">
    <property type="protein sequence ID" value="AAX84900.1"/>
    <property type="molecule type" value="Genomic_DNA"/>
</dbReference>
<protein>
    <submittedName>
        <fullName evidence="2">Uncharacterized protein</fullName>
    </submittedName>
</protein>
<keyword evidence="1" id="KW-0472">Membrane</keyword>
<evidence type="ECO:0000313" key="3">
    <source>
        <dbReference type="Proteomes" id="UP000001305"/>
    </source>
</evidence>
<reference evidence="2 3" key="1">
    <citation type="submission" date="2005-03" db="EMBL/GenBank/DDBJ databases">
        <title>Sequencing of bacteriophage Xp15 from Xanthomonas campestris pv. pelargonii and identification of the lysis genes.</title>
        <authorList>
            <person name="Ramadugu C."/>
            <person name="Gabriel D.W."/>
        </authorList>
    </citation>
    <scope>NUCLEOTIDE SEQUENCE [LARGE SCALE GENOMIC DNA]</scope>
</reference>
<keyword evidence="3" id="KW-1185">Reference proteome</keyword>
<accession>Q52PQ8</accession>